<dbReference type="PANTHER" id="PTHR21373:SF0">
    <property type="entry name" value="N-ALPHA-ACETYLTRANSFERASE 35, NATC AUXILIARY SUBUNIT"/>
    <property type="match status" value="1"/>
</dbReference>
<feature type="domain" description="NAA35-like N-terminal" evidence="1">
    <location>
        <begin position="30"/>
        <end position="115"/>
    </location>
</feature>
<reference evidence="2 3" key="1">
    <citation type="submission" date="2023-09" db="EMBL/GenBank/DDBJ databases">
        <title>Pangenome analysis of Batrachochytrium dendrobatidis and related Chytrids.</title>
        <authorList>
            <person name="Yacoub M.N."/>
            <person name="Stajich J.E."/>
            <person name="James T.Y."/>
        </authorList>
    </citation>
    <scope>NUCLEOTIDE SEQUENCE [LARGE SCALE GENOMIC DNA]</scope>
    <source>
        <strain evidence="2 3">JEL0888</strain>
    </source>
</reference>
<accession>A0ABR4NIQ5</accession>
<sequence>MASPAPPAARGSFADVTALVRSAAKELGTGELLLASHYSMFQAMSAVQILNPRFDTGCAVLSEQERGCMSVASIRGKRDWTVPEIMEWLSGQPVSQTVFTCVYLHDLPSVSSRIVHSFLQLLLCQMARARSFVHEQGIFFEEDFNMDLYGFELEPRGVKPSELQSSMLELIGKLKDAATKGASAADIDALSVDSDLSVARQHLTQLVARLEFILSLSQLLDAIQDFNPELIAGALPPLRESLALMIATQSSVKVDGK</sequence>
<evidence type="ECO:0000259" key="1">
    <source>
        <dbReference type="Pfam" id="PF04112"/>
    </source>
</evidence>
<dbReference type="InterPro" id="IPR007244">
    <property type="entry name" value="Naa35_N"/>
</dbReference>
<organism evidence="2 3">
    <name type="scientific">Polyrhizophydium stewartii</name>
    <dbReference type="NCBI Taxonomy" id="2732419"/>
    <lineage>
        <taxon>Eukaryota</taxon>
        <taxon>Fungi</taxon>
        <taxon>Fungi incertae sedis</taxon>
        <taxon>Chytridiomycota</taxon>
        <taxon>Chytridiomycota incertae sedis</taxon>
        <taxon>Chytridiomycetes</taxon>
        <taxon>Rhizophydiales</taxon>
        <taxon>Rhizophydiales incertae sedis</taxon>
        <taxon>Polyrhizophydium</taxon>
    </lineage>
</organism>
<evidence type="ECO:0000313" key="2">
    <source>
        <dbReference type="EMBL" id="KAL2919398.1"/>
    </source>
</evidence>
<evidence type="ECO:0000313" key="3">
    <source>
        <dbReference type="Proteomes" id="UP001527925"/>
    </source>
</evidence>
<protein>
    <submittedName>
        <fullName evidence="2">N-alpha-acetyltransferase, non-catalitic subunit</fullName>
    </submittedName>
</protein>
<dbReference type="Pfam" id="PF04112">
    <property type="entry name" value="Mak10"/>
    <property type="match status" value="1"/>
</dbReference>
<dbReference type="InterPro" id="IPR057983">
    <property type="entry name" value="NAA35-like_N"/>
</dbReference>
<keyword evidence="3" id="KW-1185">Reference proteome</keyword>
<dbReference type="PANTHER" id="PTHR21373">
    <property type="entry name" value="GLUCOSE REPRESSIBLE PROTEIN MAK10"/>
    <property type="match status" value="1"/>
</dbReference>
<comment type="caution">
    <text evidence="2">The sequence shown here is derived from an EMBL/GenBank/DDBJ whole genome shotgun (WGS) entry which is preliminary data.</text>
</comment>
<name>A0ABR4NIQ5_9FUNG</name>
<proteinExistence type="predicted"/>
<dbReference type="EMBL" id="JADGIZ020000003">
    <property type="protein sequence ID" value="KAL2919398.1"/>
    <property type="molecule type" value="Genomic_DNA"/>
</dbReference>
<dbReference type="Proteomes" id="UP001527925">
    <property type="component" value="Unassembled WGS sequence"/>
</dbReference>
<gene>
    <name evidence="2" type="primary">MAK10_2</name>
    <name evidence="2" type="ORF">HK105_201042</name>
</gene>